<accession>A0A373FMK3</accession>
<gene>
    <name evidence="9" type="ORF">DZC30_08975</name>
</gene>
<evidence type="ECO:0000256" key="4">
    <source>
        <dbReference type="ARBA" id="ARBA00022723"/>
    </source>
</evidence>
<keyword evidence="6" id="KW-0281">Fimbrium</keyword>
<name>A0A373FMK3_COMTE</name>
<evidence type="ECO:0000256" key="1">
    <source>
        <dbReference type="ARBA" id="ARBA00004561"/>
    </source>
</evidence>
<organism evidence="9 10">
    <name type="scientific">Comamonas testosteroni</name>
    <name type="common">Pseudomonas testosteroni</name>
    <dbReference type="NCBI Taxonomy" id="285"/>
    <lineage>
        <taxon>Bacteria</taxon>
        <taxon>Pseudomonadati</taxon>
        <taxon>Pseudomonadota</taxon>
        <taxon>Betaproteobacteria</taxon>
        <taxon>Burkholderiales</taxon>
        <taxon>Comamonadaceae</taxon>
        <taxon>Comamonas</taxon>
    </lineage>
</organism>
<evidence type="ECO:0000256" key="3">
    <source>
        <dbReference type="ARBA" id="ARBA00022558"/>
    </source>
</evidence>
<keyword evidence="3" id="KW-1029">Fimbrium biogenesis</keyword>
<keyword evidence="7" id="KW-1133">Transmembrane helix</keyword>
<evidence type="ECO:0000259" key="8">
    <source>
        <dbReference type="Pfam" id="PF05567"/>
    </source>
</evidence>
<dbReference type="InterPro" id="IPR011047">
    <property type="entry name" value="Quinoprotein_ADH-like_sf"/>
</dbReference>
<keyword evidence="7" id="KW-0812">Transmembrane</keyword>
<feature type="domain" description="PilY1 beta-propeller" evidence="8">
    <location>
        <begin position="1153"/>
        <end position="1510"/>
    </location>
</feature>
<evidence type="ECO:0000313" key="9">
    <source>
        <dbReference type="EMBL" id="RGE45390.1"/>
    </source>
</evidence>
<dbReference type="GO" id="GO:0009289">
    <property type="term" value="C:pilus"/>
    <property type="evidence" value="ECO:0007669"/>
    <property type="project" value="UniProtKB-SubCell"/>
</dbReference>
<evidence type="ECO:0000256" key="6">
    <source>
        <dbReference type="ARBA" id="ARBA00023263"/>
    </source>
</evidence>
<dbReference type="SUPFAM" id="SSF50998">
    <property type="entry name" value="Quinoprotein alcohol dehydrogenase-like"/>
    <property type="match status" value="1"/>
</dbReference>
<comment type="similarity">
    <text evidence="2">Belongs to the PilY1 family.</text>
</comment>
<reference evidence="9 10" key="1">
    <citation type="submission" date="2018-08" db="EMBL/GenBank/DDBJ databases">
        <title>Comamonas testosteroni strain SWCO2.</title>
        <authorList>
            <person name="Jiang N."/>
            <person name="Zhang X.Z."/>
        </authorList>
    </citation>
    <scope>NUCLEOTIDE SEQUENCE [LARGE SCALE GENOMIC DNA]</scope>
    <source>
        <strain evidence="9 10">SWCO2</strain>
    </source>
</reference>
<proteinExistence type="inferred from homology"/>
<sequence length="1670" mass="179066">MSRLAEGNKREVVKALVIGGIAASGLALFGVRIVQGQSVPPESGLSQTPLFVSQSMPPLNLLVMGRDHKLYYEAYNDASDLDGDGVIDVGYKPNQLDYYGYFNNNVCYDYVDGVFIPSVAATGDKKKICDKKWSGDFLNYLTTSRMDAIRRVLYGGMRVTDTATNTILQGAYIPRDAHAWAKSYNPWRPGGESYKLSEYSPYDDPRIGTRHLFAVTTLGEPTDANPTATVSKLRVLDNTSFQVWDWVSQEKQAGQWNCAGRNDPANRCAVSVEASNYVMVPSENFREVSITTYKTDNSSPPGGLNAMDTLFSTKGVSGNLCGTGSLPNIDTSGGDNNPFGGRNGCGQDYYMTMISGQIYIPAAGSYKFAIDGDDAVDIAINGEKWGWYGSHGPNRTQAGFESHSKTVNFTSAGWFDITFRHVDGTSNDNWGLAWKVTQPVNEIKDFDIRVKACTGVAVELQEETCKRYGNNAGNPIYKPTGIFHDFGENGKMLFGLLTGSYSKNVNGGVLRRNIGAFTDEVDAQTGVFKTSVDGLVANIDRQRVMGFSNDYYPACGWITSGPLASIADPSRCALWGNPVAEMMFEGMRYFSGASTPLANYAYGAGSNDSKLKLSNPNWRSPYKSTADGGSGYQHCARPVMTVISDINPSYDTKLPGSRFSTVAANAPALTSFDVSAEVDAIGDSEGIVGKQYFIGQTGLSNADQAPTVKRIDRFSWVRGISPQEPSKEGSYYSAGVARYGANNKVFGVSGRENALMTYSVAIASPLPEIRFPVNTEKTRFVTLAPFAKSVTGGTAGAENGVDNSVFTPTNQIVDFYVDKIANTGEKDKDPSINSGRPFASFRINYEDVEQGADHDMDAISQYTVRLTADGKVQVDMASQYAAGGYGQHMGYVISGTTTDGMYLEVRDRDTASVHYPGNTPPGMLPGACQSPVGDAQVNACKSLGLNASRTFTPSTSGAAATFLKDPLWYAAKYGIPDRDPSKITTPDPDNYFLVTNATTLKQQLTKAFNSILQTTSSVTKVAISAPSANLSLGGNVFRTTFEAEFWSGDVISDNLDGSKTQAWSAASLLSTRNPDNRKIFFAGKSATGTPLLKEFNSANLTLENSGWIEALNINPETNSSDGKAAQRIAFLRGAKDDSLRKRKLLDTGAPNVLGDIVNSSIVTTTGALYRAAPSDKLEGTSKYDAFITAQKAKPQMLYVGANDGMLHAFNATTGAEVFTYIPSGLKKTLNLLTAQNYATSHRYFVDGTPVISDVYFGDEWHKVLVGNLGAGGRQIFALDITDPVNPRLLWEFGSDNDADVGYTVPQPLIARLNNPSTTVNGKWAVLLPNGYQGGSSATGAASMFVLDIATGSVLKKVAMPNNMSAEELTALGALGNGLSRLTAVDNNVDGMVDMIYVGDLGGNIWRVNVADGSALSSWSPNLFYTARDGSSATGKRQPISAAPYIIRHPTRKGDLVIVGTGRYVADADRQSAQKQSVYAIWDRYADIGAAAPGTLPTADKTRNDLLGQTFTAIGTDTGAYSLSSNAITWYKSTATGTADTDVQNWGWYVDMPRAGEMLVYNMTQYGLGLVASSVRPSVDPCAAGISSTLYGIDPFTGGKTPYVIYDINNDGLFNAADYIGGKPPAGVAIDGGAPGIHGGKVYNPDGSVKVGVNSGLDLGRKSWRKQPANQ</sequence>
<dbReference type="InterPro" id="IPR008707">
    <property type="entry name" value="B-propeller_PilY1"/>
</dbReference>
<comment type="caution">
    <text evidence="9">The sequence shown here is derived from an EMBL/GenBank/DDBJ whole genome shotgun (WGS) entry which is preliminary data.</text>
</comment>
<dbReference type="Pfam" id="PF05567">
    <property type="entry name" value="T4P_PilY1"/>
    <property type="match status" value="1"/>
</dbReference>
<dbReference type="SUPFAM" id="SSF56988">
    <property type="entry name" value="Anthrax protective antigen"/>
    <property type="match status" value="1"/>
</dbReference>
<evidence type="ECO:0000256" key="2">
    <source>
        <dbReference type="ARBA" id="ARBA00008387"/>
    </source>
</evidence>
<protein>
    <submittedName>
        <fullName evidence="9">Fimbrial assembly protein</fullName>
    </submittedName>
</protein>
<dbReference type="GO" id="GO:0046872">
    <property type="term" value="F:metal ion binding"/>
    <property type="evidence" value="ECO:0007669"/>
    <property type="project" value="UniProtKB-KW"/>
</dbReference>
<evidence type="ECO:0000313" key="10">
    <source>
        <dbReference type="Proteomes" id="UP000261948"/>
    </source>
</evidence>
<feature type="transmembrane region" description="Helical" evidence="7">
    <location>
        <begin position="12"/>
        <end position="31"/>
    </location>
</feature>
<keyword evidence="4" id="KW-0479">Metal-binding</keyword>
<evidence type="ECO:0000256" key="7">
    <source>
        <dbReference type="SAM" id="Phobius"/>
    </source>
</evidence>
<keyword evidence="7" id="KW-0472">Membrane</keyword>
<comment type="subcellular location">
    <subcellularLocation>
        <location evidence="1">Fimbrium</location>
    </subcellularLocation>
</comment>
<keyword evidence="10" id="KW-1185">Reference proteome</keyword>
<dbReference type="EMBL" id="QURR01000009">
    <property type="protein sequence ID" value="RGE45390.1"/>
    <property type="molecule type" value="Genomic_DNA"/>
</dbReference>
<dbReference type="Proteomes" id="UP000261948">
    <property type="component" value="Unassembled WGS sequence"/>
</dbReference>
<evidence type="ECO:0000256" key="5">
    <source>
        <dbReference type="ARBA" id="ARBA00022837"/>
    </source>
</evidence>
<keyword evidence="5" id="KW-0106">Calcium</keyword>